<comment type="caution">
    <text evidence="1">The sequence shown here is derived from an EMBL/GenBank/DDBJ whole genome shotgun (WGS) entry which is preliminary data.</text>
</comment>
<dbReference type="EMBL" id="JAIWYP010000002">
    <property type="protein sequence ID" value="KAH3872089.1"/>
    <property type="molecule type" value="Genomic_DNA"/>
</dbReference>
<evidence type="ECO:0000313" key="2">
    <source>
        <dbReference type="Proteomes" id="UP000828390"/>
    </source>
</evidence>
<evidence type="ECO:0008006" key="3">
    <source>
        <dbReference type="Google" id="ProtNLM"/>
    </source>
</evidence>
<name>A0A9D4M987_DREPO</name>
<keyword evidence="2" id="KW-1185">Reference proteome</keyword>
<gene>
    <name evidence="1" type="ORF">DPMN_035302</name>
</gene>
<dbReference type="Proteomes" id="UP000828390">
    <property type="component" value="Unassembled WGS sequence"/>
</dbReference>
<reference evidence="1" key="2">
    <citation type="submission" date="2020-11" db="EMBL/GenBank/DDBJ databases">
        <authorList>
            <person name="McCartney M.A."/>
            <person name="Auch B."/>
            <person name="Kono T."/>
            <person name="Mallez S."/>
            <person name="Becker A."/>
            <person name="Gohl D.M."/>
            <person name="Silverstein K.A.T."/>
            <person name="Koren S."/>
            <person name="Bechman K.B."/>
            <person name="Herman A."/>
            <person name="Abrahante J.E."/>
            <person name="Garbe J."/>
        </authorList>
    </citation>
    <scope>NUCLEOTIDE SEQUENCE</scope>
    <source>
        <strain evidence="1">Duluth1</strain>
        <tissue evidence="1">Whole animal</tissue>
    </source>
</reference>
<accession>A0A9D4M987</accession>
<evidence type="ECO:0000313" key="1">
    <source>
        <dbReference type="EMBL" id="KAH3872089.1"/>
    </source>
</evidence>
<sequence>MKSDFNHLLKLYFTDSIVFKTNGIFESSTIAYGNSSFDQKHNIRLDKTIAFNKLQHLPLNATAYRTFAFVGMNLTRTETSTEEMITSASRMKNEHLGEDDVPRNTNVRKSECDNCFKHDFEYDIQNDHICDTSEMHEQIDLLILVTSVHKNGFVRETLRSTWLSYSKNNTESVRHVFLLGQKADDRL</sequence>
<proteinExistence type="predicted"/>
<organism evidence="1 2">
    <name type="scientific">Dreissena polymorpha</name>
    <name type="common">Zebra mussel</name>
    <name type="synonym">Mytilus polymorpha</name>
    <dbReference type="NCBI Taxonomy" id="45954"/>
    <lineage>
        <taxon>Eukaryota</taxon>
        <taxon>Metazoa</taxon>
        <taxon>Spiralia</taxon>
        <taxon>Lophotrochozoa</taxon>
        <taxon>Mollusca</taxon>
        <taxon>Bivalvia</taxon>
        <taxon>Autobranchia</taxon>
        <taxon>Heteroconchia</taxon>
        <taxon>Euheterodonta</taxon>
        <taxon>Imparidentia</taxon>
        <taxon>Neoheterodontei</taxon>
        <taxon>Myida</taxon>
        <taxon>Dreissenoidea</taxon>
        <taxon>Dreissenidae</taxon>
        <taxon>Dreissena</taxon>
    </lineage>
</organism>
<reference evidence="1" key="1">
    <citation type="journal article" date="2019" name="bioRxiv">
        <title>The Genome of the Zebra Mussel, Dreissena polymorpha: A Resource for Invasive Species Research.</title>
        <authorList>
            <person name="McCartney M.A."/>
            <person name="Auch B."/>
            <person name="Kono T."/>
            <person name="Mallez S."/>
            <person name="Zhang Y."/>
            <person name="Obille A."/>
            <person name="Becker A."/>
            <person name="Abrahante J.E."/>
            <person name="Garbe J."/>
            <person name="Badalamenti J.P."/>
            <person name="Herman A."/>
            <person name="Mangelson H."/>
            <person name="Liachko I."/>
            <person name="Sullivan S."/>
            <person name="Sone E.D."/>
            <person name="Koren S."/>
            <person name="Silverstein K.A.T."/>
            <person name="Beckman K.B."/>
            <person name="Gohl D.M."/>
        </authorList>
    </citation>
    <scope>NUCLEOTIDE SEQUENCE</scope>
    <source>
        <strain evidence="1">Duluth1</strain>
        <tissue evidence="1">Whole animal</tissue>
    </source>
</reference>
<dbReference type="AlphaFoldDB" id="A0A9D4M987"/>
<protein>
    <recommendedName>
        <fullName evidence="3">Hexosyltransferase</fullName>
    </recommendedName>
</protein>